<evidence type="ECO:0000259" key="1">
    <source>
        <dbReference type="Pfam" id="PF00535"/>
    </source>
</evidence>
<accession>A0A1X7JR79</accession>
<dbReference type="PANTHER" id="PTHR48090">
    <property type="entry name" value="UNDECAPRENYL-PHOSPHATE 4-DEOXY-4-FORMAMIDO-L-ARABINOSE TRANSFERASE-RELATED"/>
    <property type="match status" value="1"/>
</dbReference>
<evidence type="ECO:0000313" key="2">
    <source>
        <dbReference type="EMBL" id="SMG30852.1"/>
    </source>
</evidence>
<keyword evidence="3" id="KW-1185">Reference proteome</keyword>
<organism evidence="2 3">
    <name type="scientific">Arenibacter troitsensis</name>
    <dbReference type="NCBI Taxonomy" id="188872"/>
    <lineage>
        <taxon>Bacteria</taxon>
        <taxon>Pseudomonadati</taxon>
        <taxon>Bacteroidota</taxon>
        <taxon>Flavobacteriia</taxon>
        <taxon>Flavobacteriales</taxon>
        <taxon>Flavobacteriaceae</taxon>
        <taxon>Arenibacter</taxon>
    </lineage>
</organism>
<dbReference type="CDD" id="cd04179">
    <property type="entry name" value="DPM_DPG-synthase_like"/>
    <property type="match status" value="1"/>
</dbReference>
<protein>
    <submittedName>
        <fullName evidence="2">Glycosyltransferase involved in cell wall bisynthesis</fullName>
    </submittedName>
</protein>
<keyword evidence="2" id="KW-0808">Transferase</keyword>
<dbReference type="EMBL" id="FXAO01000004">
    <property type="protein sequence ID" value="SMG30852.1"/>
    <property type="molecule type" value="Genomic_DNA"/>
</dbReference>
<dbReference type="SUPFAM" id="SSF53448">
    <property type="entry name" value="Nucleotide-diphospho-sugar transferases"/>
    <property type="match status" value="1"/>
</dbReference>
<dbReference type="STRING" id="188872.SAMN03080602_02101"/>
<dbReference type="GO" id="GO:0016740">
    <property type="term" value="F:transferase activity"/>
    <property type="evidence" value="ECO:0007669"/>
    <property type="project" value="UniProtKB-KW"/>
</dbReference>
<dbReference type="Gene3D" id="3.90.550.10">
    <property type="entry name" value="Spore Coat Polysaccharide Biosynthesis Protein SpsA, Chain A"/>
    <property type="match status" value="1"/>
</dbReference>
<dbReference type="PANTHER" id="PTHR48090:SF7">
    <property type="entry name" value="RFBJ PROTEIN"/>
    <property type="match status" value="1"/>
</dbReference>
<evidence type="ECO:0000313" key="3">
    <source>
        <dbReference type="Proteomes" id="UP000193420"/>
    </source>
</evidence>
<proteinExistence type="predicted"/>
<dbReference type="Proteomes" id="UP000193420">
    <property type="component" value="Unassembled WGS sequence"/>
</dbReference>
<dbReference type="InterPro" id="IPR050256">
    <property type="entry name" value="Glycosyltransferase_2"/>
</dbReference>
<name>A0A1X7JR79_9FLAO</name>
<feature type="domain" description="Glycosyltransferase 2-like" evidence="1">
    <location>
        <begin position="26"/>
        <end position="178"/>
    </location>
</feature>
<dbReference type="Pfam" id="PF00535">
    <property type="entry name" value="Glycos_transf_2"/>
    <property type="match status" value="1"/>
</dbReference>
<reference evidence="3" key="1">
    <citation type="submission" date="2017-04" db="EMBL/GenBank/DDBJ databases">
        <authorList>
            <person name="Varghese N."/>
            <person name="Submissions S."/>
        </authorList>
    </citation>
    <scope>NUCLEOTIDE SEQUENCE [LARGE SCALE GENOMIC DNA]</scope>
    <source>
        <strain evidence="3">DSM 19835</strain>
    </source>
</reference>
<gene>
    <name evidence="2" type="ORF">SAMN03080602_02101</name>
</gene>
<dbReference type="InterPro" id="IPR029044">
    <property type="entry name" value="Nucleotide-diphossugar_trans"/>
</dbReference>
<dbReference type="AlphaFoldDB" id="A0A1X7JR79"/>
<dbReference type="InterPro" id="IPR001173">
    <property type="entry name" value="Glyco_trans_2-like"/>
</dbReference>
<sequence length="249" mass="27901">MVQIQDAYKWINNNDPSNALMTNIKVIIPAFNEADSIANVIKEIPKNVSEIIVVNNNSTDDTALNARDAGATVLTENRMGYGYACLMGINYISKQSKTPDIIVFMDGDYSDYPEELSKVVKPIVENDVDFVIGARTKALREEGSMTPQQVFGNALATTLMKWFFGASFTDLGPFRAIKYSKLLELEMEDKTYGWTVEMQLKVLKKGFTYTEVPVRYKKRIGISKVSGTVKGTIFAGIKILGWIFKYSLK</sequence>